<evidence type="ECO:0000256" key="1">
    <source>
        <dbReference type="SAM" id="SignalP"/>
    </source>
</evidence>
<dbReference type="EMBL" id="SPDV01000029">
    <property type="protein sequence ID" value="TFI57587.1"/>
    <property type="molecule type" value="Genomic_DNA"/>
</dbReference>
<dbReference type="OrthoDB" id="9919375at2"/>
<evidence type="ECO:0000313" key="3">
    <source>
        <dbReference type="EMBL" id="TFI57587.1"/>
    </source>
</evidence>
<gene>
    <name evidence="3" type="ORF">E2493_14575</name>
</gene>
<feature type="domain" description="Rap1a immunity protein" evidence="2">
    <location>
        <begin position="42"/>
        <end position="120"/>
    </location>
</feature>
<feature type="signal peptide" evidence="1">
    <location>
        <begin position="1"/>
        <end position="23"/>
    </location>
</feature>
<dbReference type="Gene3D" id="1.10.890.40">
    <property type="match status" value="1"/>
</dbReference>
<feature type="chain" id="PRO_5021352924" description="Rap1a immunity protein domain-containing protein" evidence="1">
    <location>
        <begin position="24"/>
        <end position="125"/>
    </location>
</feature>
<proteinExistence type="predicted"/>
<comment type="caution">
    <text evidence="3">The sequence shown here is derived from an EMBL/GenBank/DDBJ whole genome shotgun (WGS) entry which is preliminary data.</text>
</comment>
<accession>A0A4Y8ZQ41</accession>
<keyword evidence="1" id="KW-0732">Signal</keyword>
<evidence type="ECO:0000313" key="4">
    <source>
        <dbReference type="Proteomes" id="UP000298213"/>
    </source>
</evidence>
<dbReference type="RefSeq" id="WP_135088052.1">
    <property type="nucleotide sequence ID" value="NZ_SPDV01000029.1"/>
</dbReference>
<evidence type="ECO:0000259" key="2">
    <source>
        <dbReference type="Pfam" id="PF18602"/>
    </source>
</evidence>
<dbReference type="Pfam" id="PF18602">
    <property type="entry name" value="Rap1a"/>
    <property type="match status" value="1"/>
</dbReference>
<sequence>MIGRMLAWLTAAALALAPGLADAQAVLPRYEDGIVASNAFWFLEECRSNEPLRLARCDGFIQGVAATLRAQRWPRSLGKPNCQLEFDSARLREAVLTHMKSARSPAPGGIVDALNTAFPCELPPR</sequence>
<dbReference type="Proteomes" id="UP000298213">
    <property type="component" value="Unassembled WGS sequence"/>
</dbReference>
<protein>
    <recommendedName>
        <fullName evidence="2">Rap1a immunity protein domain-containing protein</fullName>
    </recommendedName>
</protein>
<keyword evidence="4" id="KW-1185">Reference proteome</keyword>
<reference evidence="3 4" key="1">
    <citation type="submission" date="2019-03" db="EMBL/GenBank/DDBJ databases">
        <title>Genome sequence of Sphingomonas sp. 17J27-24.</title>
        <authorList>
            <person name="Kim M."/>
            <person name="Maeng S."/>
            <person name="Sathiyaraj S."/>
        </authorList>
    </citation>
    <scope>NUCLEOTIDE SEQUENCE [LARGE SCALE GENOMIC DNA]</scope>
    <source>
        <strain evidence="3 4">17J27-24</strain>
    </source>
</reference>
<dbReference type="AlphaFoldDB" id="A0A4Y8ZQ41"/>
<name>A0A4Y8ZQ41_9SPHN</name>
<organism evidence="3 4">
    <name type="scientific">Sphingomonas parva</name>
    <dbReference type="NCBI Taxonomy" id="2555898"/>
    <lineage>
        <taxon>Bacteria</taxon>
        <taxon>Pseudomonadati</taxon>
        <taxon>Pseudomonadota</taxon>
        <taxon>Alphaproteobacteria</taxon>
        <taxon>Sphingomonadales</taxon>
        <taxon>Sphingomonadaceae</taxon>
        <taxon>Sphingomonas</taxon>
    </lineage>
</organism>
<dbReference type="InterPro" id="IPR041238">
    <property type="entry name" value="Rap1a"/>
</dbReference>